<protein>
    <submittedName>
        <fullName evidence="1">DUF1934 domain-containing protein</fullName>
    </submittedName>
</protein>
<accession>A0A934UCZ7</accession>
<reference evidence="1 2" key="1">
    <citation type="journal article" date="2021" name="Int. J. Syst. Evol. Microbiol.">
        <title>Streptococcus vicugnae sp. nov., isolated from faeces of alpacas (Vicugna pacos) and cattle (Bos taurus), Streptococcus zalophi sp. nov., and Streptococcus pacificus sp. nov., isolated from respiratory tract of California sea lions (Zalophus californianus).</title>
        <authorList>
            <person name="Volokhov D.V."/>
            <person name="Zagorodnyaya T.A."/>
            <person name="Shen Z."/>
            <person name="Blom J."/>
            <person name="Furtak V.A."/>
            <person name="Eisenberg T."/>
            <person name="Fan P."/>
            <person name="Jeong K.C."/>
            <person name="Gao Y."/>
            <person name="Zhang S."/>
            <person name="Amselle M."/>
        </authorList>
    </citation>
    <scope>NUCLEOTIDE SEQUENCE [LARGE SCALE GENOMIC DNA]</scope>
    <source>
        <strain evidence="2">CSL7508-lung</strain>
    </source>
</reference>
<comment type="caution">
    <text evidence="1">The sequence shown here is derived from an EMBL/GenBank/DDBJ whole genome shotgun (WGS) entry which is preliminary data.</text>
</comment>
<dbReference type="EMBL" id="JAENBP010000001">
    <property type="protein sequence ID" value="MBJ8349158.1"/>
    <property type="molecule type" value="Genomic_DNA"/>
</dbReference>
<dbReference type="InterPro" id="IPR012674">
    <property type="entry name" value="Calycin"/>
</dbReference>
<evidence type="ECO:0000313" key="1">
    <source>
        <dbReference type="EMBL" id="MBJ8349158.1"/>
    </source>
</evidence>
<name>A0A934UCZ7_9STRE</name>
<dbReference type="InterPro" id="IPR015231">
    <property type="entry name" value="DUF1934"/>
</dbReference>
<gene>
    <name evidence="1" type="ORF">JHK64_00750</name>
</gene>
<dbReference type="Gene3D" id="2.40.128.20">
    <property type="match status" value="1"/>
</dbReference>
<dbReference type="SUPFAM" id="SSF50814">
    <property type="entry name" value="Lipocalins"/>
    <property type="match status" value="1"/>
</dbReference>
<dbReference type="Pfam" id="PF09148">
    <property type="entry name" value="DUF1934"/>
    <property type="match status" value="1"/>
</dbReference>
<dbReference type="RefSeq" id="WP_199567088.1">
    <property type="nucleotide sequence ID" value="NZ_JAENBP010000001.1"/>
</dbReference>
<dbReference type="Proteomes" id="UP000644875">
    <property type="component" value="Unassembled WGS sequence"/>
</dbReference>
<dbReference type="AlphaFoldDB" id="A0A934UCZ7"/>
<keyword evidence="2" id="KW-1185">Reference proteome</keyword>
<organism evidence="1 2">
    <name type="scientific">Streptococcus zalophi</name>
    <dbReference type="NCBI Taxonomy" id="640031"/>
    <lineage>
        <taxon>Bacteria</taxon>
        <taxon>Bacillati</taxon>
        <taxon>Bacillota</taxon>
        <taxon>Bacilli</taxon>
        <taxon>Lactobacillales</taxon>
        <taxon>Streptococcaceae</taxon>
        <taxon>Streptococcus</taxon>
    </lineage>
</organism>
<sequence length="130" mass="15463">MKIKLENTITIDNQIDVITEEYEAEWVKKGDIHYFSYSNNEKEKVVIKYKENELVMSRFSSPTSVMRFRLKNYDNAKIATPMGLQNLVTKTNHLEMDVQHKKIFLHYDLLIEPETDNILASYQLLLNWFD</sequence>
<evidence type="ECO:0000313" key="2">
    <source>
        <dbReference type="Proteomes" id="UP000644875"/>
    </source>
</evidence>
<proteinExistence type="predicted"/>